<proteinExistence type="predicted"/>
<sequence length="364" mass="40853">MSKATIERRAVGILYDFQKSRKVWGDLVSDGLTQANALVNVQLQQGYVDSPGYWPPALDQFLDLKDRFESKLQKKADALAMDFEITFSKMSAQYAKMKLQSSQFEYLMEEATETFGELFTYREPLGSTCTLEQIWIQIEIVFGLYTQQIALNREILDQLVARNQHLHPIFTSATKDQSTQRTSTIPSESHEESNMGSVIGVIPPKRRDKDQGMILLSAWLNQPHLKPDVLASFDEFLAIATVLLKPVVYSLTIKTESSPNDLPTVEDIPIYQACIDICSKDIITDLTKQYEHYGLHRPDCANLDGFTVNETSPCVNNTEAFDEASLAVKPISVATGKLNHTVVDPRAVKPKSIPQYKNAVNVLA</sequence>
<dbReference type="OrthoDB" id="17066at2759"/>
<gene>
    <name evidence="1" type="ORF">BGZ70_010399</name>
</gene>
<accession>A0A9P6J187</accession>
<dbReference type="AlphaFoldDB" id="A0A9P6J187"/>
<reference evidence="1" key="1">
    <citation type="journal article" date="2020" name="Fungal Divers.">
        <title>Resolving the Mortierellaceae phylogeny through synthesis of multi-gene phylogenetics and phylogenomics.</title>
        <authorList>
            <person name="Vandepol N."/>
            <person name="Liber J."/>
            <person name="Desiro A."/>
            <person name="Na H."/>
            <person name="Kennedy M."/>
            <person name="Barry K."/>
            <person name="Grigoriev I.V."/>
            <person name="Miller A.N."/>
            <person name="O'Donnell K."/>
            <person name="Stajich J.E."/>
            <person name="Bonito G."/>
        </authorList>
    </citation>
    <scope>NUCLEOTIDE SEQUENCE</scope>
    <source>
        <strain evidence="1">CK1249</strain>
    </source>
</reference>
<organism evidence="1 2">
    <name type="scientific">Mortierella alpina</name>
    <name type="common">Oleaginous fungus</name>
    <name type="synonym">Mortierella renispora</name>
    <dbReference type="NCBI Taxonomy" id="64518"/>
    <lineage>
        <taxon>Eukaryota</taxon>
        <taxon>Fungi</taxon>
        <taxon>Fungi incertae sedis</taxon>
        <taxon>Mucoromycota</taxon>
        <taxon>Mortierellomycotina</taxon>
        <taxon>Mortierellomycetes</taxon>
        <taxon>Mortierellales</taxon>
        <taxon>Mortierellaceae</taxon>
        <taxon>Mortierella</taxon>
    </lineage>
</organism>
<protein>
    <submittedName>
        <fullName evidence="1">Uncharacterized protein</fullName>
    </submittedName>
</protein>
<evidence type="ECO:0000313" key="2">
    <source>
        <dbReference type="Proteomes" id="UP000738359"/>
    </source>
</evidence>
<keyword evidence="2" id="KW-1185">Reference proteome</keyword>
<name>A0A9P6J187_MORAP</name>
<dbReference type="Proteomes" id="UP000738359">
    <property type="component" value="Unassembled WGS sequence"/>
</dbReference>
<comment type="caution">
    <text evidence="1">The sequence shown here is derived from an EMBL/GenBank/DDBJ whole genome shotgun (WGS) entry which is preliminary data.</text>
</comment>
<evidence type="ECO:0000313" key="1">
    <source>
        <dbReference type="EMBL" id="KAF9954967.1"/>
    </source>
</evidence>
<dbReference type="EMBL" id="JAAAHY010000936">
    <property type="protein sequence ID" value="KAF9954967.1"/>
    <property type="molecule type" value="Genomic_DNA"/>
</dbReference>